<keyword evidence="3" id="KW-1185">Reference proteome</keyword>
<dbReference type="InterPro" id="IPR001173">
    <property type="entry name" value="Glyco_trans_2-like"/>
</dbReference>
<dbReference type="EMBL" id="RSDW01000001">
    <property type="protein sequence ID" value="RSL17390.1"/>
    <property type="molecule type" value="Genomic_DNA"/>
</dbReference>
<organism evidence="2 3">
    <name type="scientific">Edaphobacter aggregans</name>
    <dbReference type="NCBI Taxonomy" id="570835"/>
    <lineage>
        <taxon>Bacteria</taxon>
        <taxon>Pseudomonadati</taxon>
        <taxon>Acidobacteriota</taxon>
        <taxon>Terriglobia</taxon>
        <taxon>Terriglobales</taxon>
        <taxon>Acidobacteriaceae</taxon>
        <taxon>Edaphobacter</taxon>
    </lineage>
</organism>
<dbReference type="RefSeq" id="WP_125485884.1">
    <property type="nucleotide sequence ID" value="NZ_RSDW01000001.1"/>
</dbReference>
<keyword evidence="2" id="KW-0808">Transferase</keyword>
<sequence length="333" mass="38083">MNPKVSVVIPTYNRADKVRQSVESVLAQSFKDLEVVVVDDGSSDETGQTLNHDFGDRIRYYFQHNQGVSVARNKGIEEARGEWIAFLDSDDLWEQEKLEYQFKALDRFGAQCGACYTDVKFFNHSETRTMFQLAESNYRHEEEMGVNTDVLRLLVKPGGAGMVVCLSSFLARRDVIRKMGGFDTGLLYSQDSEFMFRLAMLTGFCYVNCPLVSFDRSPVEDRHVGVSSAWNELEFFLRDSQLRLEGLLRLTDNQPSAIRSLVRRQLGSVHSGWVNCYLETGQYTKARTAAYKAAQMNLTFNFAVKWLLTWISPRLALRTVRHRENKRASAFSV</sequence>
<comment type="caution">
    <text evidence="2">The sequence shown here is derived from an EMBL/GenBank/DDBJ whole genome shotgun (WGS) entry which is preliminary data.</text>
</comment>
<dbReference type="InterPro" id="IPR029044">
    <property type="entry name" value="Nucleotide-diphossugar_trans"/>
</dbReference>
<accession>A0A428MKK0</accession>
<evidence type="ECO:0000313" key="3">
    <source>
        <dbReference type="Proteomes" id="UP000269669"/>
    </source>
</evidence>
<evidence type="ECO:0000313" key="2">
    <source>
        <dbReference type="EMBL" id="RSL17390.1"/>
    </source>
</evidence>
<dbReference type="PANTHER" id="PTHR22916:SF3">
    <property type="entry name" value="UDP-GLCNAC:BETAGAL BETA-1,3-N-ACETYLGLUCOSAMINYLTRANSFERASE-LIKE PROTEIN 1"/>
    <property type="match status" value="1"/>
</dbReference>
<gene>
    <name evidence="2" type="ORF">EDE15_2922</name>
</gene>
<dbReference type="AlphaFoldDB" id="A0A428MKK0"/>
<name>A0A428MKK0_9BACT</name>
<protein>
    <submittedName>
        <fullName evidence="2">Glycosyl transferase family 2</fullName>
    </submittedName>
</protein>
<dbReference type="Pfam" id="PF00535">
    <property type="entry name" value="Glycos_transf_2"/>
    <property type="match status" value="1"/>
</dbReference>
<dbReference type="SUPFAM" id="SSF53448">
    <property type="entry name" value="Nucleotide-diphospho-sugar transferases"/>
    <property type="match status" value="1"/>
</dbReference>
<dbReference type="CDD" id="cd00761">
    <property type="entry name" value="Glyco_tranf_GTA_type"/>
    <property type="match status" value="1"/>
</dbReference>
<reference evidence="2 3" key="1">
    <citation type="submission" date="2018-12" db="EMBL/GenBank/DDBJ databases">
        <title>Sequencing of bacterial isolates from soil warming experiment in Harvard Forest, Massachusetts, USA.</title>
        <authorList>
            <person name="Deangelis K."/>
        </authorList>
    </citation>
    <scope>NUCLEOTIDE SEQUENCE [LARGE SCALE GENOMIC DNA]</scope>
    <source>
        <strain evidence="2 3">EB153</strain>
    </source>
</reference>
<feature type="domain" description="Glycosyltransferase 2-like" evidence="1">
    <location>
        <begin position="6"/>
        <end position="134"/>
    </location>
</feature>
<dbReference type="PANTHER" id="PTHR22916">
    <property type="entry name" value="GLYCOSYLTRANSFERASE"/>
    <property type="match status" value="1"/>
</dbReference>
<dbReference type="GO" id="GO:0016758">
    <property type="term" value="F:hexosyltransferase activity"/>
    <property type="evidence" value="ECO:0007669"/>
    <property type="project" value="UniProtKB-ARBA"/>
</dbReference>
<dbReference type="OrthoDB" id="111731at2"/>
<evidence type="ECO:0000259" key="1">
    <source>
        <dbReference type="Pfam" id="PF00535"/>
    </source>
</evidence>
<dbReference type="Gene3D" id="3.90.550.10">
    <property type="entry name" value="Spore Coat Polysaccharide Biosynthesis Protein SpsA, Chain A"/>
    <property type="match status" value="1"/>
</dbReference>
<proteinExistence type="predicted"/>
<dbReference type="Proteomes" id="UP000269669">
    <property type="component" value="Unassembled WGS sequence"/>
</dbReference>